<evidence type="ECO:0000256" key="4">
    <source>
        <dbReference type="ARBA" id="ARBA00022786"/>
    </source>
</evidence>
<dbReference type="SUPFAM" id="SSF57850">
    <property type="entry name" value="RING/U-box"/>
    <property type="match status" value="1"/>
</dbReference>
<gene>
    <name evidence="8" type="ORF">Sjap_024135</name>
</gene>
<reference evidence="8 9" key="1">
    <citation type="submission" date="2024-01" db="EMBL/GenBank/DDBJ databases">
        <title>Genome assemblies of Stephania.</title>
        <authorList>
            <person name="Yang L."/>
        </authorList>
    </citation>
    <scope>NUCLEOTIDE SEQUENCE [LARGE SCALE GENOMIC DNA]</scope>
    <source>
        <strain evidence="8">QJT</strain>
        <tissue evidence="8">Leaf</tissue>
    </source>
</reference>
<evidence type="ECO:0000259" key="7">
    <source>
        <dbReference type="PROSITE" id="PS50089"/>
    </source>
</evidence>
<comment type="pathway">
    <text evidence="1">Protein modification; protein ubiquitination.</text>
</comment>
<evidence type="ECO:0000256" key="5">
    <source>
        <dbReference type="ARBA" id="ARBA00022833"/>
    </source>
</evidence>
<dbReference type="Pfam" id="PF12678">
    <property type="entry name" value="zf-rbx1"/>
    <property type="match status" value="1"/>
</dbReference>
<keyword evidence="3 6" id="KW-0863">Zinc-finger</keyword>
<evidence type="ECO:0000256" key="2">
    <source>
        <dbReference type="ARBA" id="ARBA00022723"/>
    </source>
</evidence>
<sequence length="265" mass="29981">MAEKKLSSFSDMATMLEDMEGVLQKMMMNMSRVRHGNDHYEYLTSMMENLDFLRESTEVIITNSSSNPFLVDKAVNVKNQVLHALDLVSSEMTALRGEYERVMCQQDFCKSDGVDIKFMSAAACAPIIKAEVDTVTLLEMAAALEKMEIVFKNMLIMIRDRHPAVDSHMQHGLKLILESVNFVIVNGSANPFLVDRAIDLKNEVVVACDIVSFKNVCRICQHHGFDDFDMKGAECGHDFHERCVNKWHESKGTCPVCPYVLMLID</sequence>
<accession>A0AAP0HJL2</accession>
<dbReference type="InterPro" id="IPR024766">
    <property type="entry name" value="Znf_RING_H2"/>
</dbReference>
<dbReference type="PROSITE" id="PS50089">
    <property type="entry name" value="ZF_RING_2"/>
    <property type="match status" value="1"/>
</dbReference>
<organism evidence="8 9">
    <name type="scientific">Stephania japonica</name>
    <dbReference type="NCBI Taxonomy" id="461633"/>
    <lineage>
        <taxon>Eukaryota</taxon>
        <taxon>Viridiplantae</taxon>
        <taxon>Streptophyta</taxon>
        <taxon>Embryophyta</taxon>
        <taxon>Tracheophyta</taxon>
        <taxon>Spermatophyta</taxon>
        <taxon>Magnoliopsida</taxon>
        <taxon>Ranunculales</taxon>
        <taxon>Menispermaceae</taxon>
        <taxon>Menispermoideae</taxon>
        <taxon>Cissampelideae</taxon>
        <taxon>Stephania</taxon>
    </lineage>
</organism>
<name>A0AAP0HJL2_9MAGN</name>
<evidence type="ECO:0000256" key="3">
    <source>
        <dbReference type="ARBA" id="ARBA00022771"/>
    </source>
</evidence>
<evidence type="ECO:0000256" key="1">
    <source>
        <dbReference type="ARBA" id="ARBA00004906"/>
    </source>
</evidence>
<evidence type="ECO:0000313" key="9">
    <source>
        <dbReference type="Proteomes" id="UP001417504"/>
    </source>
</evidence>
<dbReference type="Proteomes" id="UP001417504">
    <property type="component" value="Unassembled WGS sequence"/>
</dbReference>
<keyword evidence="5" id="KW-0862">Zinc</keyword>
<keyword evidence="2" id="KW-0479">Metal-binding</keyword>
<dbReference type="EMBL" id="JBBNAE010000010">
    <property type="protein sequence ID" value="KAK9090958.1"/>
    <property type="molecule type" value="Genomic_DNA"/>
</dbReference>
<protein>
    <recommendedName>
        <fullName evidence="7">RING-type domain-containing protein</fullName>
    </recommendedName>
</protein>
<dbReference type="Gene3D" id="3.30.40.10">
    <property type="entry name" value="Zinc/RING finger domain, C3HC4 (zinc finger)"/>
    <property type="match status" value="1"/>
</dbReference>
<comment type="caution">
    <text evidence="8">The sequence shown here is derived from an EMBL/GenBank/DDBJ whole genome shotgun (WGS) entry which is preliminary data.</text>
</comment>
<dbReference type="InterPro" id="IPR001841">
    <property type="entry name" value="Znf_RING"/>
</dbReference>
<dbReference type="InterPro" id="IPR013083">
    <property type="entry name" value="Znf_RING/FYVE/PHD"/>
</dbReference>
<dbReference type="AlphaFoldDB" id="A0AAP0HJL2"/>
<keyword evidence="9" id="KW-1185">Reference proteome</keyword>
<feature type="domain" description="RING-type" evidence="7">
    <location>
        <begin position="217"/>
        <end position="257"/>
    </location>
</feature>
<evidence type="ECO:0000256" key="6">
    <source>
        <dbReference type="PROSITE-ProRule" id="PRU00175"/>
    </source>
</evidence>
<keyword evidence="4" id="KW-0833">Ubl conjugation pathway</keyword>
<evidence type="ECO:0000313" key="8">
    <source>
        <dbReference type="EMBL" id="KAK9090958.1"/>
    </source>
</evidence>
<dbReference type="SMART" id="SM00184">
    <property type="entry name" value="RING"/>
    <property type="match status" value="1"/>
</dbReference>
<proteinExistence type="predicted"/>
<dbReference type="GO" id="GO:0008270">
    <property type="term" value="F:zinc ion binding"/>
    <property type="evidence" value="ECO:0007669"/>
    <property type="project" value="UniProtKB-KW"/>
</dbReference>